<dbReference type="InParanoid" id="A0A0H2RDU4"/>
<evidence type="ECO:0000313" key="2">
    <source>
        <dbReference type="Proteomes" id="UP000053477"/>
    </source>
</evidence>
<dbReference type="OrthoDB" id="3211860at2759"/>
<organism evidence="1 2">
    <name type="scientific">Schizopora paradoxa</name>
    <dbReference type="NCBI Taxonomy" id="27342"/>
    <lineage>
        <taxon>Eukaryota</taxon>
        <taxon>Fungi</taxon>
        <taxon>Dikarya</taxon>
        <taxon>Basidiomycota</taxon>
        <taxon>Agaricomycotina</taxon>
        <taxon>Agaricomycetes</taxon>
        <taxon>Hymenochaetales</taxon>
        <taxon>Schizoporaceae</taxon>
        <taxon>Schizopora</taxon>
    </lineage>
</organism>
<evidence type="ECO:0000313" key="1">
    <source>
        <dbReference type="EMBL" id="KLO07708.1"/>
    </source>
</evidence>
<dbReference type="AlphaFoldDB" id="A0A0H2RDU4"/>
<accession>A0A0H2RDU4</accession>
<keyword evidence="2" id="KW-1185">Reference proteome</keyword>
<gene>
    <name evidence="1" type="ORF">SCHPADRAFT_881300</name>
</gene>
<reference evidence="1 2" key="1">
    <citation type="submission" date="2015-04" db="EMBL/GenBank/DDBJ databases">
        <title>Complete genome sequence of Schizopora paradoxa KUC8140, a cosmopolitan wood degrader in East Asia.</title>
        <authorList>
            <consortium name="DOE Joint Genome Institute"/>
            <person name="Min B."/>
            <person name="Park H."/>
            <person name="Jang Y."/>
            <person name="Kim J.-J."/>
            <person name="Kim K.H."/>
            <person name="Pangilinan J."/>
            <person name="Lipzen A."/>
            <person name="Riley R."/>
            <person name="Grigoriev I.V."/>
            <person name="Spatafora J.W."/>
            <person name="Choi I.-G."/>
        </authorList>
    </citation>
    <scope>NUCLEOTIDE SEQUENCE [LARGE SCALE GENOMIC DNA]</scope>
    <source>
        <strain evidence="1 2">KUC8140</strain>
    </source>
</reference>
<proteinExistence type="predicted"/>
<name>A0A0H2RDU4_9AGAM</name>
<dbReference type="EMBL" id="KQ086124">
    <property type="protein sequence ID" value="KLO07708.1"/>
    <property type="molecule type" value="Genomic_DNA"/>
</dbReference>
<protein>
    <submittedName>
        <fullName evidence="1">Uncharacterized protein</fullName>
    </submittedName>
</protein>
<sequence>MSCRRKDNRDLVGCNIGAVAIRGCSRECCPYSDQDRNDNERISYGELASWQGFDKDSSFLDTSSPNHRPCRHHYRPKCVCVPCRRTFKLHFHPNLEYHHREFDNTYFCRPRGATFSAQCAFFGLNGRSIRHFEEIELRRGAILSSATKLSDEELRELRKIDPWIWMPLADLRCPGCGHPGRLVGTTFEAPPRKDVKGWKIVAKKIEEGEQFLFCPSQAKHEDLMAEGRRMMRKKAEDTAWDMEKSRRIAALKTVPSTRLGDEESRDCDMWEIVSDASSWLDTGTSLDGFAEKVPTLGMVT</sequence>
<dbReference type="Proteomes" id="UP000053477">
    <property type="component" value="Unassembled WGS sequence"/>
</dbReference>